<organism evidence="1 2">
    <name type="scientific">Streptomyces antimycoticus</name>
    <dbReference type="NCBI Taxonomy" id="68175"/>
    <lineage>
        <taxon>Bacteria</taxon>
        <taxon>Bacillati</taxon>
        <taxon>Actinomycetota</taxon>
        <taxon>Actinomycetes</taxon>
        <taxon>Kitasatosporales</taxon>
        <taxon>Streptomycetaceae</taxon>
        <taxon>Streptomyces</taxon>
        <taxon>Streptomyces violaceusniger group</taxon>
    </lineage>
</organism>
<dbReference type="Proteomes" id="UP000463951">
    <property type="component" value="Chromosome"/>
</dbReference>
<evidence type="ECO:0000313" key="1">
    <source>
        <dbReference type="EMBL" id="BBJ44583.1"/>
    </source>
</evidence>
<evidence type="ECO:0000313" key="2">
    <source>
        <dbReference type="Proteomes" id="UP000463951"/>
    </source>
</evidence>
<sequence>MKAELSAAVATAAVPLGQPEPFTVLTLIWIFSGGASGAEETPWVERAEANSAAAAPPASRTPDMALQFDHLWGRS</sequence>
<dbReference type="EMBL" id="AP019620">
    <property type="protein sequence ID" value="BBJ44583.1"/>
    <property type="molecule type" value="Genomic_DNA"/>
</dbReference>
<accession>A0A499URK6</accession>
<name>A0A499URK6_9ACTN</name>
<dbReference type="AlphaFoldDB" id="A0A499URK6"/>
<reference evidence="1 2" key="1">
    <citation type="journal article" date="2020" name="Int. J. Syst. Evol. Microbiol.">
        <title>Reclassification of Streptomyces castelarensis and Streptomyces sporoclivatus as later heterotypic synonyms of Streptomyces antimycoticus.</title>
        <authorList>
            <person name="Komaki H."/>
            <person name="Tamura T."/>
        </authorList>
    </citation>
    <scope>NUCLEOTIDE SEQUENCE [LARGE SCALE GENOMIC DNA]</scope>
    <source>
        <strain evidence="1 2">NBRC 100767</strain>
    </source>
</reference>
<proteinExistence type="predicted"/>
<gene>
    <name evidence="1" type="ORF">SSPO_073010</name>
</gene>
<protein>
    <submittedName>
        <fullName evidence="1">Uncharacterized protein</fullName>
    </submittedName>
</protein>